<keyword evidence="1" id="KW-0472">Membrane</keyword>
<organism evidence="2 3">
    <name type="scientific">Candidatus Colwellbacteria bacterium GWA2_46_10</name>
    <dbReference type="NCBI Taxonomy" id="1797684"/>
    <lineage>
        <taxon>Bacteria</taxon>
        <taxon>Candidatus Colwelliibacteriota</taxon>
    </lineage>
</organism>
<dbReference type="Proteomes" id="UP000178179">
    <property type="component" value="Unassembled WGS sequence"/>
</dbReference>
<proteinExistence type="predicted"/>
<feature type="transmembrane region" description="Helical" evidence="1">
    <location>
        <begin position="34"/>
        <end position="56"/>
    </location>
</feature>
<gene>
    <name evidence="2" type="ORF">A2119_02965</name>
</gene>
<evidence type="ECO:0000256" key="1">
    <source>
        <dbReference type="SAM" id="Phobius"/>
    </source>
</evidence>
<protein>
    <recommendedName>
        <fullName evidence="4">MotA/TolQ/ExbB proton channel domain-containing protein</fullName>
    </recommendedName>
</protein>
<reference evidence="2 3" key="1">
    <citation type="journal article" date="2016" name="Nat. Commun.">
        <title>Thousands of microbial genomes shed light on interconnected biogeochemical processes in an aquifer system.</title>
        <authorList>
            <person name="Anantharaman K."/>
            <person name="Brown C.T."/>
            <person name="Hug L.A."/>
            <person name="Sharon I."/>
            <person name="Castelle C.J."/>
            <person name="Probst A.J."/>
            <person name="Thomas B.C."/>
            <person name="Singh A."/>
            <person name="Wilkins M.J."/>
            <person name="Karaoz U."/>
            <person name="Brodie E.L."/>
            <person name="Williams K.H."/>
            <person name="Hubbard S.S."/>
            <person name="Banfield J.F."/>
        </authorList>
    </citation>
    <scope>NUCLEOTIDE SEQUENCE [LARGE SCALE GENOMIC DNA]</scope>
</reference>
<evidence type="ECO:0000313" key="3">
    <source>
        <dbReference type="Proteomes" id="UP000178179"/>
    </source>
</evidence>
<dbReference type="AlphaFoldDB" id="A0A1G1YWE8"/>
<evidence type="ECO:0000313" key="2">
    <source>
        <dbReference type="EMBL" id="OGY56692.1"/>
    </source>
</evidence>
<dbReference type="EMBL" id="MHIS01000010">
    <property type="protein sequence ID" value="OGY56692.1"/>
    <property type="molecule type" value="Genomic_DNA"/>
</dbReference>
<keyword evidence="1" id="KW-1133">Transmembrane helix</keyword>
<keyword evidence="1" id="KW-0812">Transmembrane</keyword>
<accession>A0A1G1YWE8</accession>
<name>A0A1G1YWE8_9BACT</name>
<sequence length="62" mass="6947">MLLLTGFGGMGFYAGAMRNMMQWHMFYGPSFTGVLGGMIETFVIGFVFAYAVAWFYNKLNKG</sequence>
<comment type="caution">
    <text evidence="2">The sequence shown here is derived from an EMBL/GenBank/DDBJ whole genome shotgun (WGS) entry which is preliminary data.</text>
</comment>
<evidence type="ECO:0008006" key="4">
    <source>
        <dbReference type="Google" id="ProtNLM"/>
    </source>
</evidence>